<feature type="repeat" description="ANK" evidence="1">
    <location>
        <begin position="49"/>
        <end position="74"/>
    </location>
</feature>
<sequence length="74" mass="8406">NIVKYDLCFKRPAPLGQTAFFLSQSGATTEWLLEQDEEAFEQINAFEDHRQTPLFFAVERDDTALAEVLLKNGA</sequence>
<name>A0A812QAG1_SYMPI</name>
<dbReference type="AlphaFoldDB" id="A0A812QAG1"/>
<keyword evidence="1" id="KW-0040">ANK repeat</keyword>
<dbReference type="Proteomes" id="UP000649617">
    <property type="component" value="Unassembled WGS sequence"/>
</dbReference>
<dbReference type="SUPFAM" id="SSF48403">
    <property type="entry name" value="Ankyrin repeat"/>
    <property type="match status" value="1"/>
</dbReference>
<reference evidence="2" key="1">
    <citation type="submission" date="2021-02" db="EMBL/GenBank/DDBJ databases">
        <authorList>
            <person name="Dougan E. K."/>
            <person name="Rhodes N."/>
            <person name="Thang M."/>
            <person name="Chan C."/>
        </authorList>
    </citation>
    <scope>NUCLEOTIDE SEQUENCE</scope>
</reference>
<dbReference type="EMBL" id="CAJNIZ010015919">
    <property type="protein sequence ID" value="CAE7379257.1"/>
    <property type="molecule type" value="Genomic_DNA"/>
</dbReference>
<evidence type="ECO:0000313" key="2">
    <source>
        <dbReference type="EMBL" id="CAE7379257.1"/>
    </source>
</evidence>
<feature type="non-terminal residue" evidence="2">
    <location>
        <position position="1"/>
    </location>
</feature>
<dbReference type="Gene3D" id="1.25.40.20">
    <property type="entry name" value="Ankyrin repeat-containing domain"/>
    <property type="match status" value="1"/>
</dbReference>
<feature type="non-terminal residue" evidence="2">
    <location>
        <position position="74"/>
    </location>
</feature>
<protein>
    <recommendedName>
        <fullName evidence="4">Ankyrin repeat domain-containing protein</fullName>
    </recommendedName>
</protein>
<comment type="caution">
    <text evidence="2">The sequence shown here is derived from an EMBL/GenBank/DDBJ whole genome shotgun (WGS) entry which is preliminary data.</text>
</comment>
<proteinExistence type="predicted"/>
<accession>A0A812QAG1</accession>
<evidence type="ECO:0000313" key="3">
    <source>
        <dbReference type="Proteomes" id="UP000649617"/>
    </source>
</evidence>
<dbReference type="InterPro" id="IPR036770">
    <property type="entry name" value="Ankyrin_rpt-contain_sf"/>
</dbReference>
<evidence type="ECO:0008006" key="4">
    <source>
        <dbReference type="Google" id="ProtNLM"/>
    </source>
</evidence>
<keyword evidence="3" id="KW-1185">Reference proteome</keyword>
<dbReference type="PROSITE" id="PS50088">
    <property type="entry name" value="ANK_REPEAT"/>
    <property type="match status" value="1"/>
</dbReference>
<dbReference type="InterPro" id="IPR002110">
    <property type="entry name" value="Ankyrin_rpt"/>
</dbReference>
<dbReference type="PROSITE" id="PS50297">
    <property type="entry name" value="ANK_REP_REGION"/>
    <property type="match status" value="1"/>
</dbReference>
<organism evidence="2 3">
    <name type="scientific">Symbiodinium pilosum</name>
    <name type="common">Dinoflagellate</name>
    <dbReference type="NCBI Taxonomy" id="2952"/>
    <lineage>
        <taxon>Eukaryota</taxon>
        <taxon>Sar</taxon>
        <taxon>Alveolata</taxon>
        <taxon>Dinophyceae</taxon>
        <taxon>Suessiales</taxon>
        <taxon>Symbiodiniaceae</taxon>
        <taxon>Symbiodinium</taxon>
    </lineage>
</organism>
<evidence type="ECO:0000256" key="1">
    <source>
        <dbReference type="PROSITE-ProRule" id="PRU00023"/>
    </source>
</evidence>
<gene>
    <name evidence="2" type="ORF">SPIL2461_LOCUS9232</name>
</gene>